<feature type="region of interest" description="Disordered" evidence="7">
    <location>
        <begin position="440"/>
        <end position="528"/>
    </location>
</feature>
<evidence type="ECO:0000256" key="4">
    <source>
        <dbReference type="ARBA" id="ARBA00023136"/>
    </source>
</evidence>
<proteinExistence type="inferred from homology"/>
<keyword evidence="2 6" id="KW-0812">Transmembrane</keyword>
<keyword evidence="8" id="KW-1185">Reference proteome</keyword>
<evidence type="ECO:0000313" key="9">
    <source>
        <dbReference type="WBParaSite" id="MBELARI_LOCUS15536"/>
    </source>
</evidence>
<keyword evidence="4 6" id="KW-0472">Membrane</keyword>
<dbReference type="WBParaSite" id="MBELARI_LOCUS15536">
    <property type="protein sequence ID" value="MBELARI_LOCUS15536"/>
    <property type="gene ID" value="MBELARI_LOCUS15536"/>
</dbReference>
<reference evidence="9" key="1">
    <citation type="submission" date="2024-02" db="UniProtKB">
        <authorList>
            <consortium name="WormBaseParasite"/>
        </authorList>
    </citation>
    <scope>IDENTIFICATION</scope>
</reference>
<feature type="transmembrane region" description="Helical" evidence="6">
    <location>
        <begin position="274"/>
        <end position="291"/>
    </location>
</feature>
<dbReference type="AlphaFoldDB" id="A0AAF3J4F2"/>
<evidence type="ECO:0000256" key="7">
    <source>
        <dbReference type="SAM" id="MobiDB-lite"/>
    </source>
</evidence>
<dbReference type="InterPro" id="IPR021134">
    <property type="entry name" value="Bestrophin-like"/>
</dbReference>
<evidence type="ECO:0000256" key="5">
    <source>
        <dbReference type="ARBA" id="ARBA00034769"/>
    </source>
</evidence>
<evidence type="ECO:0000256" key="3">
    <source>
        <dbReference type="ARBA" id="ARBA00022989"/>
    </source>
</evidence>
<dbReference type="PANTHER" id="PTHR10736">
    <property type="entry name" value="BESTROPHIN"/>
    <property type="match status" value="1"/>
</dbReference>
<feature type="transmembrane region" description="Helical" evidence="6">
    <location>
        <begin position="65"/>
        <end position="90"/>
    </location>
</feature>
<dbReference type="Proteomes" id="UP000887575">
    <property type="component" value="Unassembled WGS sequence"/>
</dbReference>
<evidence type="ECO:0000256" key="2">
    <source>
        <dbReference type="ARBA" id="ARBA00022692"/>
    </source>
</evidence>
<dbReference type="InterPro" id="IPR000615">
    <property type="entry name" value="Bestrophin"/>
</dbReference>
<evidence type="ECO:0000313" key="8">
    <source>
        <dbReference type="Proteomes" id="UP000887575"/>
    </source>
</evidence>
<keyword evidence="6" id="KW-1003">Cell membrane</keyword>
<dbReference type="Pfam" id="PF01062">
    <property type="entry name" value="Bestrophin"/>
    <property type="match status" value="1"/>
</dbReference>
<dbReference type="PANTHER" id="PTHR10736:SF33">
    <property type="entry name" value="BESTROPHIN HOMOLOG"/>
    <property type="match status" value="1"/>
</dbReference>
<evidence type="ECO:0000256" key="6">
    <source>
        <dbReference type="RuleBase" id="RU363126"/>
    </source>
</evidence>
<protein>
    <recommendedName>
        <fullName evidence="6">Bestrophin homolog</fullName>
    </recommendedName>
</protein>
<dbReference type="GO" id="GO:0005886">
    <property type="term" value="C:plasma membrane"/>
    <property type="evidence" value="ECO:0007669"/>
    <property type="project" value="UniProtKB-SubCell"/>
</dbReference>
<keyword evidence="6" id="KW-0407">Ion channel</keyword>
<keyword evidence="6" id="KW-0869">Chloride channel</keyword>
<feature type="transmembrane region" description="Helical" evidence="6">
    <location>
        <begin position="36"/>
        <end position="53"/>
    </location>
</feature>
<feature type="transmembrane region" description="Helical" evidence="6">
    <location>
        <begin position="234"/>
        <end position="253"/>
    </location>
</feature>
<name>A0AAF3J4F2_9BILA</name>
<organism evidence="8 9">
    <name type="scientific">Mesorhabditis belari</name>
    <dbReference type="NCBI Taxonomy" id="2138241"/>
    <lineage>
        <taxon>Eukaryota</taxon>
        <taxon>Metazoa</taxon>
        <taxon>Ecdysozoa</taxon>
        <taxon>Nematoda</taxon>
        <taxon>Chromadorea</taxon>
        <taxon>Rhabditida</taxon>
        <taxon>Rhabditina</taxon>
        <taxon>Rhabditomorpha</taxon>
        <taxon>Rhabditoidea</taxon>
        <taxon>Rhabditidae</taxon>
        <taxon>Mesorhabditinae</taxon>
        <taxon>Mesorhabditis</taxon>
    </lineage>
</organism>
<comment type="similarity">
    <text evidence="5 6">Belongs to the anion channel-forming bestrophin (TC 1.A.46) family. Calcium-sensitive chloride channel subfamily.</text>
</comment>
<keyword evidence="3 6" id="KW-1133">Transmembrane helix</keyword>
<keyword evidence="6" id="KW-0406">Ion transport</keyword>
<feature type="compositionally biased region" description="Polar residues" evidence="7">
    <location>
        <begin position="468"/>
        <end position="481"/>
    </location>
</feature>
<sequence length="591" mass="68637">MTVNYSLDVSTSSFFCLYRLLFRWRGSVWKSVWTELATWLAVYSCLSFTYRMMLDKEQRAIFEDLCIFFYAYSDYIPITFMLGFYVSTVFTRWWDVFMNIGWVDSPMLLVSCLIRGADVRARIIRRNIMRYLVLTQALVFRDISASVKKRFPTVQHLVTAGLMTEAEMKVFEAVESPHAKYWQPMHWAFCLCRCSREEGLISSDILLMDLLDKLRQFRVNVMNLTMYDWVPVPLVYTQVVHIAIRTYFFLAIFGRQYIDLSARDQAAMPKTIDIYIPIMTILQFICFVGWMKVAEVLLNPLGEDDDDFECNWILDRNLQVAFSVVDDAYGKFPPDAKDPWWETSHPEPLYTAESAARPPNPQMGSCKFMPTEDDDYMVRPHIRINANNNEPKMMWDELDGDDIVPIERRNHQKNENENGSIDYLNRLSEKKLGALSRLRRHSGLGPQLPKQRRGSSASTATPRKKRSMSSMFMNDWATTGKQPPPSSRHSSFSSLNCHDGLTISPSIPNGHLPSPDLGYNEERPRSPNAWMIDENRMPVITEEEMRRRDSRSSYPDIQCRRWWSAHPFLLIPVQTRARRVLAVTIAGVTGK</sequence>
<accession>A0AAF3J4F2</accession>
<keyword evidence="6" id="KW-0813">Transport</keyword>
<comment type="function">
    <text evidence="6">Forms chloride channels.</text>
</comment>
<evidence type="ECO:0000256" key="1">
    <source>
        <dbReference type="ARBA" id="ARBA00004141"/>
    </source>
</evidence>
<dbReference type="GO" id="GO:0005254">
    <property type="term" value="F:chloride channel activity"/>
    <property type="evidence" value="ECO:0007669"/>
    <property type="project" value="UniProtKB-KW"/>
</dbReference>
<keyword evidence="6" id="KW-0868">Chloride</keyword>
<comment type="subcellular location">
    <subcellularLocation>
        <location evidence="6">Cell membrane</location>
        <topology evidence="6">Multi-pass membrane protein</topology>
    </subcellularLocation>
    <subcellularLocation>
        <location evidence="1">Membrane</location>
        <topology evidence="1">Multi-pass membrane protein</topology>
    </subcellularLocation>
</comment>
<dbReference type="GO" id="GO:0034707">
    <property type="term" value="C:chloride channel complex"/>
    <property type="evidence" value="ECO:0007669"/>
    <property type="project" value="UniProtKB-KW"/>
</dbReference>